<comment type="caution">
    <text evidence="3">The sequence shown here is derived from an EMBL/GenBank/DDBJ whole genome shotgun (WGS) entry which is preliminary data.</text>
</comment>
<keyword evidence="2" id="KW-1133">Transmembrane helix</keyword>
<reference evidence="4" key="1">
    <citation type="submission" date="2017-09" db="EMBL/GenBank/DDBJ databases">
        <title>Depth-based differentiation of microbial function through sediment-hosted aquifers and enrichment of novel symbionts in the deep terrestrial subsurface.</title>
        <authorList>
            <person name="Probst A.J."/>
            <person name="Ladd B."/>
            <person name="Jarett J.K."/>
            <person name="Geller-Mcgrath D.E."/>
            <person name="Sieber C.M.K."/>
            <person name="Emerson J.B."/>
            <person name="Anantharaman K."/>
            <person name="Thomas B.C."/>
            <person name="Malmstrom R."/>
            <person name="Stieglmeier M."/>
            <person name="Klingl A."/>
            <person name="Woyke T."/>
            <person name="Ryan C.M."/>
            <person name="Banfield J.F."/>
        </authorList>
    </citation>
    <scope>NUCLEOTIDE SEQUENCE [LARGE SCALE GENOMIC DNA]</scope>
</reference>
<dbReference type="Proteomes" id="UP000231450">
    <property type="component" value="Unassembled WGS sequence"/>
</dbReference>
<keyword evidence="1" id="KW-0175">Coiled coil</keyword>
<protein>
    <submittedName>
        <fullName evidence="3">Uncharacterized protein</fullName>
    </submittedName>
</protein>
<dbReference type="EMBL" id="PFDW01000052">
    <property type="protein sequence ID" value="PJE58107.1"/>
    <property type="molecule type" value="Genomic_DNA"/>
</dbReference>
<sequence>MNTNYQASLNRHRKTAGILSLNVAIIVLLIVASVASVTISSGSVAQEYKMRDMQKILRQLEEQNKNLNNEMVKIKSSQSLDTSSIKDTLAPVQKINYLRGPVDSVAQK</sequence>
<keyword evidence="2" id="KW-0472">Membrane</keyword>
<evidence type="ECO:0000256" key="2">
    <source>
        <dbReference type="SAM" id="Phobius"/>
    </source>
</evidence>
<accession>A0A2M8KDW3</accession>
<evidence type="ECO:0000313" key="4">
    <source>
        <dbReference type="Proteomes" id="UP000231450"/>
    </source>
</evidence>
<keyword evidence="2" id="KW-0812">Transmembrane</keyword>
<name>A0A2M8KDW3_9BACT</name>
<evidence type="ECO:0000313" key="3">
    <source>
        <dbReference type="EMBL" id="PJE58107.1"/>
    </source>
</evidence>
<feature type="coiled-coil region" evidence="1">
    <location>
        <begin position="50"/>
        <end position="77"/>
    </location>
</feature>
<feature type="transmembrane region" description="Helical" evidence="2">
    <location>
        <begin position="20"/>
        <end position="45"/>
    </location>
</feature>
<dbReference type="AlphaFoldDB" id="A0A2M8KDW3"/>
<evidence type="ECO:0000256" key="1">
    <source>
        <dbReference type="SAM" id="Coils"/>
    </source>
</evidence>
<gene>
    <name evidence="3" type="ORF">COU81_02485</name>
</gene>
<organism evidence="3 4">
    <name type="scientific">Candidatus Portnoybacteria bacterium CG10_big_fil_rev_8_21_14_0_10_36_7</name>
    <dbReference type="NCBI Taxonomy" id="1974812"/>
    <lineage>
        <taxon>Bacteria</taxon>
        <taxon>Candidatus Portnoyibacteriota</taxon>
    </lineage>
</organism>
<proteinExistence type="predicted"/>